<reference evidence="5 6" key="1">
    <citation type="journal article" date="2019" name="Int. J. Syst. Evol. Microbiol.">
        <title>The Global Catalogue of Microorganisms (GCM) 10K type strain sequencing project: providing services to taxonomists for standard genome sequencing and annotation.</title>
        <authorList>
            <consortium name="The Broad Institute Genomics Platform"/>
            <consortium name="The Broad Institute Genome Sequencing Center for Infectious Disease"/>
            <person name="Wu L."/>
            <person name="Ma J."/>
        </authorList>
    </citation>
    <scope>NUCLEOTIDE SEQUENCE [LARGE SCALE GENOMIC DNA]</scope>
    <source>
        <strain evidence="5 6">DSM 29988</strain>
    </source>
</reference>
<organism evidence="5 6">
    <name type="scientific">Haloferax namakaokahaiae</name>
    <dbReference type="NCBI Taxonomy" id="1748331"/>
    <lineage>
        <taxon>Archaea</taxon>
        <taxon>Methanobacteriati</taxon>
        <taxon>Methanobacteriota</taxon>
        <taxon>Stenosarchaea group</taxon>
        <taxon>Halobacteria</taxon>
        <taxon>Halobacteriales</taxon>
        <taxon>Haloferacaceae</taxon>
        <taxon>Haloferax</taxon>
    </lineage>
</organism>
<keyword evidence="2" id="KW-0521">NADP</keyword>
<comment type="similarity">
    <text evidence="1">Belongs to the aldo/keto reductase family.</text>
</comment>
<evidence type="ECO:0000313" key="5">
    <source>
        <dbReference type="EMBL" id="MFC7202198.1"/>
    </source>
</evidence>
<dbReference type="InterPro" id="IPR020471">
    <property type="entry name" value="AKR"/>
</dbReference>
<proteinExistence type="inferred from homology"/>
<dbReference type="Proteomes" id="UP001596481">
    <property type="component" value="Unassembled WGS sequence"/>
</dbReference>
<dbReference type="InterPro" id="IPR036812">
    <property type="entry name" value="NAD(P)_OxRdtase_dom_sf"/>
</dbReference>
<dbReference type="GO" id="GO:0016616">
    <property type="term" value="F:oxidoreductase activity, acting on the CH-OH group of donors, NAD or NADP as acceptor"/>
    <property type="evidence" value="ECO:0007669"/>
    <property type="project" value="UniProtKB-ARBA"/>
</dbReference>
<protein>
    <submittedName>
        <fullName evidence="5">Aldo/keto reductase</fullName>
    </submittedName>
</protein>
<dbReference type="SUPFAM" id="SSF51430">
    <property type="entry name" value="NAD(P)-linked oxidoreductase"/>
    <property type="match status" value="1"/>
</dbReference>
<comment type="caution">
    <text evidence="5">The sequence shown here is derived from an EMBL/GenBank/DDBJ whole genome shotgun (WGS) entry which is preliminary data.</text>
</comment>
<evidence type="ECO:0000259" key="4">
    <source>
        <dbReference type="Pfam" id="PF00248"/>
    </source>
</evidence>
<dbReference type="InterPro" id="IPR023210">
    <property type="entry name" value="NADP_OxRdtase_dom"/>
</dbReference>
<dbReference type="Gene3D" id="3.20.20.100">
    <property type="entry name" value="NADP-dependent oxidoreductase domain"/>
    <property type="match status" value="1"/>
</dbReference>
<evidence type="ECO:0000256" key="2">
    <source>
        <dbReference type="ARBA" id="ARBA00022857"/>
    </source>
</evidence>
<feature type="domain" description="NADP-dependent oxidoreductase" evidence="4">
    <location>
        <begin position="7"/>
        <end position="251"/>
    </location>
</feature>
<name>A0ABD5ZAL1_9EURY</name>
<dbReference type="PRINTS" id="PR00069">
    <property type="entry name" value="ALDKETRDTASE"/>
</dbReference>
<keyword evidence="6" id="KW-1185">Reference proteome</keyword>
<dbReference type="EMBL" id="JBHTAA010000001">
    <property type="protein sequence ID" value="MFC7202198.1"/>
    <property type="molecule type" value="Genomic_DNA"/>
</dbReference>
<dbReference type="PANTHER" id="PTHR43827:SF3">
    <property type="entry name" value="NADP-DEPENDENT OXIDOREDUCTASE DOMAIN-CONTAINING PROTEIN"/>
    <property type="match status" value="1"/>
</dbReference>
<evidence type="ECO:0000313" key="6">
    <source>
        <dbReference type="Proteomes" id="UP001596481"/>
    </source>
</evidence>
<evidence type="ECO:0000256" key="1">
    <source>
        <dbReference type="ARBA" id="ARBA00007905"/>
    </source>
</evidence>
<evidence type="ECO:0000256" key="3">
    <source>
        <dbReference type="ARBA" id="ARBA00023002"/>
    </source>
</evidence>
<dbReference type="Pfam" id="PF00248">
    <property type="entry name" value="Aldo_ket_red"/>
    <property type="match status" value="1"/>
</dbReference>
<gene>
    <name evidence="5" type="ORF">ACFQJC_01620</name>
</gene>
<dbReference type="AlphaFoldDB" id="A0ABD5ZAL1"/>
<accession>A0ABD5ZAL1</accession>
<dbReference type="PIRSF" id="PIRSF000097">
    <property type="entry name" value="AKR"/>
    <property type="match status" value="1"/>
</dbReference>
<dbReference type="RefSeq" id="WP_390221499.1">
    <property type="nucleotide sequence ID" value="NZ_JBHTAA010000001.1"/>
</dbReference>
<keyword evidence="3" id="KW-0560">Oxidoreductase</keyword>
<dbReference type="PANTHER" id="PTHR43827">
    <property type="entry name" value="2,5-DIKETO-D-GLUCONIC ACID REDUCTASE"/>
    <property type="match status" value="1"/>
</dbReference>
<sequence>MTNFPQLGFGTYKLEDRDECVSAVTTALDVGYRNIDTAQMYDNEEYVGEALAASDVPRDEVFVATKLDTSNLTAEAVKETTKESADKLGLDTIDLLYVHWPLDTYDADETLAALDELYDEGLIANLGLSNFRPDQLEAAIEKLDAPLFAHQVEMHPLLQQRELRELADEHDHHLVAYSPIARNQVADNDTIVEIAEKHDASPAQVALAWIMSKGATAIPKASSEAHIRDNFAALDLELDAEDIAAIDELDETNRIVDFDAAPWNHA</sequence>